<organism evidence="2 3">
    <name type="scientific">Thalassotalea insulae</name>
    <dbReference type="NCBI Taxonomy" id="2056778"/>
    <lineage>
        <taxon>Bacteria</taxon>
        <taxon>Pseudomonadati</taxon>
        <taxon>Pseudomonadota</taxon>
        <taxon>Gammaproteobacteria</taxon>
        <taxon>Alteromonadales</taxon>
        <taxon>Colwelliaceae</taxon>
        <taxon>Thalassotalea</taxon>
    </lineage>
</organism>
<dbReference type="Pfam" id="PF14316">
    <property type="entry name" value="DUF4381"/>
    <property type="match status" value="1"/>
</dbReference>
<keyword evidence="3" id="KW-1185">Reference proteome</keyword>
<name>A0ABQ6GSW8_9GAMM</name>
<feature type="transmembrane region" description="Helical" evidence="1">
    <location>
        <begin position="23"/>
        <end position="44"/>
    </location>
</feature>
<proteinExistence type="predicted"/>
<keyword evidence="1" id="KW-0812">Transmembrane</keyword>
<keyword evidence="1" id="KW-0472">Membrane</keyword>
<reference evidence="2 3" key="1">
    <citation type="submission" date="2023-03" db="EMBL/GenBank/DDBJ databases">
        <title>Draft genome sequence of Thalassotalea insulae KCTC 62186T.</title>
        <authorList>
            <person name="Sawabe T."/>
        </authorList>
    </citation>
    <scope>NUCLEOTIDE SEQUENCE [LARGE SCALE GENOMIC DNA]</scope>
    <source>
        <strain evidence="2 3">KCTC 62186</strain>
    </source>
</reference>
<accession>A0ABQ6GSW8</accession>
<gene>
    <name evidence="2" type="ORF">tinsulaeT_08850</name>
</gene>
<dbReference type="EMBL" id="BSST01000001">
    <property type="protein sequence ID" value="GLX77545.1"/>
    <property type="molecule type" value="Genomic_DNA"/>
</dbReference>
<evidence type="ECO:0000313" key="2">
    <source>
        <dbReference type="EMBL" id="GLX77545.1"/>
    </source>
</evidence>
<dbReference type="Proteomes" id="UP001157186">
    <property type="component" value="Unassembled WGS sequence"/>
</dbReference>
<dbReference type="InterPro" id="IPR025489">
    <property type="entry name" value="DUF4381"/>
</dbReference>
<comment type="caution">
    <text evidence="2">The sequence shown here is derived from an EMBL/GenBank/DDBJ whole genome shotgun (WGS) entry which is preliminary data.</text>
</comment>
<keyword evidence="1" id="KW-1133">Transmembrane helix</keyword>
<dbReference type="RefSeq" id="WP_284243408.1">
    <property type="nucleotide sequence ID" value="NZ_BSST01000001.1"/>
</dbReference>
<evidence type="ECO:0000313" key="3">
    <source>
        <dbReference type="Proteomes" id="UP001157186"/>
    </source>
</evidence>
<evidence type="ECO:0000256" key="1">
    <source>
        <dbReference type="SAM" id="Phobius"/>
    </source>
</evidence>
<protein>
    <submittedName>
        <fullName evidence="2">Membrane protein</fullName>
    </submittedName>
</protein>
<sequence>MDPLSQLKDIHLPEQINNYPLAYGWWMLALVIVVISILLVRLWLIKRKLNKAKKQALAYLASEQLQPQQIIAILKWACLQYFPRQQVAALHSDKLITFFIQQLPEKSQQATFTQVLRQAILHQYQAPSPEDTCDVEKLKNAARQWLTLALAPNKKQRSVINDNYHQQEVKQ</sequence>